<organism evidence="1 2">
    <name type="scientific">Vespula germanica</name>
    <name type="common">German yellow jacket</name>
    <name type="synonym">Paravespula germanica</name>
    <dbReference type="NCBI Taxonomy" id="30212"/>
    <lineage>
        <taxon>Eukaryota</taxon>
        <taxon>Metazoa</taxon>
        <taxon>Ecdysozoa</taxon>
        <taxon>Arthropoda</taxon>
        <taxon>Hexapoda</taxon>
        <taxon>Insecta</taxon>
        <taxon>Pterygota</taxon>
        <taxon>Neoptera</taxon>
        <taxon>Endopterygota</taxon>
        <taxon>Hymenoptera</taxon>
        <taxon>Apocrita</taxon>
        <taxon>Aculeata</taxon>
        <taxon>Vespoidea</taxon>
        <taxon>Vespidae</taxon>
        <taxon>Vespinae</taxon>
        <taxon>Vespula</taxon>
    </lineage>
</organism>
<dbReference type="Proteomes" id="UP000617340">
    <property type="component" value="Unassembled WGS sequence"/>
</dbReference>
<dbReference type="EMBL" id="JACSDZ010000001">
    <property type="protein sequence ID" value="KAF7418420.1"/>
    <property type="molecule type" value="Genomic_DNA"/>
</dbReference>
<dbReference type="AlphaFoldDB" id="A0A834NUR6"/>
<protein>
    <submittedName>
        <fullName evidence="1">Uncharacterized protein</fullName>
    </submittedName>
</protein>
<reference evidence="1" key="1">
    <citation type="journal article" date="2020" name="G3 (Bethesda)">
        <title>High-Quality Assemblies for Three Invasive Social Wasps from the &lt;i&gt;Vespula&lt;/i&gt; Genus.</title>
        <authorList>
            <person name="Harrop T.W.R."/>
            <person name="Guhlin J."/>
            <person name="McLaughlin G.M."/>
            <person name="Permina E."/>
            <person name="Stockwell P."/>
            <person name="Gilligan J."/>
            <person name="Le Lec M.F."/>
            <person name="Gruber M.A.M."/>
            <person name="Quinn O."/>
            <person name="Lovegrove M."/>
            <person name="Duncan E.J."/>
            <person name="Remnant E.J."/>
            <person name="Van Eeckhoven J."/>
            <person name="Graham B."/>
            <person name="Knapp R.A."/>
            <person name="Langford K.W."/>
            <person name="Kronenberg Z."/>
            <person name="Press M.O."/>
            <person name="Eacker S.M."/>
            <person name="Wilson-Rankin E.E."/>
            <person name="Purcell J."/>
            <person name="Lester P.J."/>
            <person name="Dearden P.K."/>
        </authorList>
    </citation>
    <scope>NUCLEOTIDE SEQUENCE</scope>
    <source>
        <strain evidence="1">Linc-1</strain>
    </source>
</reference>
<evidence type="ECO:0000313" key="2">
    <source>
        <dbReference type="Proteomes" id="UP000617340"/>
    </source>
</evidence>
<proteinExistence type="predicted"/>
<comment type="caution">
    <text evidence="1">The sequence shown here is derived from an EMBL/GenBank/DDBJ whole genome shotgun (WGS) entry which is preliminary data.</text>
</comment>
<keyword evidence="2" id="KW-1185">Reference proteome</keyword>
<sequence>MEKNFSTFRMFLRSRTVSSGRQVDVPVVGEATGNAGATTAATEFTLPESQFKDVNARRSFHFSFIQSVHVIDHKIRGTLGIPSGKATMCNIEIIKIPNDFYNLLSRFRERAKKFFWNKMVDDKENCFLSEKTEACSP</sequence>
<evidence type="ECO:0000313" key="1">
    <source>
        <dbReference type="EMBL" id="KAF7418420.1"/>
    </source>
</evidence>
<name>A0A834NUR6_VESGE</name>
<accession>A0A834NUR6</accession>
<gene>
    <name evidence="1" type="ORF">HZH68_001073</name>
</gene>